<dbReference type="InterPro" id="IPR013106">
    <property type="entry name" value="Ig_V-set"/>
</dbReference>
<evidence type="ECO:0000256" key="1">
    <source>
        <dbReference type="SAM" id="SignalP"/>
    </source>
</evidence>
<dbReference type="PANTHER" id="PTHR21261:SF15">
    <property type="entry name" value="BEATEN PATH IIIA, ISOFORM D-RELATED"/>
    <property type="match status" value="1"/>
</dbReference>
<reference evidence="3" key="2">
    <citation type="submission" date="2020-05" db="UniProtKB">
        <authorList>
            <consortium name="EnsemblMetazoa"/>
        </authorList>
    </citation>
    <scope>IDENTIFICATION</scope>
    <source>
        <strain evidence="3">maculatus3</strain>
    </source>
</reference>
<dbReference type="Proteomes" id="UP000075901">
    <property type="component" value="Unassembled WGS sequence"/>
</dbReference>
<feature type="domain" description="Ig-like" evidence="2">
    <location>
        <begin position="33"/>
        <end position="118"/>
    </location>
</feature>
<dbReference type="AlphaFoldDB" id="A0A182SIB4"/>
<keyword evidence="1" id="KW-0732">Signal</keyword>
<dbReference type="InterPro" id="IPR007110">
    <property type="entry name" value="Ig-like_dom"/>
</dbReference>
<organism evidence="3 4">
    <name type="scientific">Anopheles maculatus</name>
    <dbReference type="NCBI Taxonomy" id="74869"/>
    <lineage>
        <taxon>Eukaryota</taxon>
        <taxon>Metazoa</taxon>
        <taxon>Ecdysozoa</taxon>
        <taxon>Arthropoda</taxon>
        <taxon>Hexapoda</taxon>
        <taxon>Insecta</taxon>
        <taxon>Pterygota</taxon>
        <taxon>Neoptera</taxon>
        <taxon>Endopterygota</taxon>
        <taxon>Diptera</taxon>
        <taxon>Nematocera</taxon>
        <taxon>Culicoidea</taxon>
        <taxon>Culicidae</taxon>
        <taxon>Anophelinae</taxon>
        <taxon>Anopheles</taxon>
        <taxon>Anopheles maculatus group</taxon>
    </lineage>
</organism>
<accession>A0A182SIB4</accession>
<evidence type="ECO:0000259" key="2">
    <source>
        <dbReference type="PROSITE" id="PS50835"/>
    </source>
</evidence>
<protein>
    <submittedName>
        <fullName evidence="3">Ig-like domain-containing protein</fullName>
    </submittedName>
</protein>
<dbReference type="SMART" id="SM00409">
    <property type="entry name" value="IG"/>
    <property type="match status" value="1"/>
</dbReference>
<dbReference type="InterPro" id="IPR003599">
    <property type="entry name" value="Ig_sub"/>
</dbReference>
<dbReference type="EnsemblMetazoa" id="AMAM007371-RA">
    <property type="protein sequence ID" value="AMAM007371-PA"/>
    <property type="gene ID" value="AMAM007371"/>
</dbReference>
<dbReference type="SUPFAM" id="SSF48726">
    <property type="entry name" value="Immunoglobulin"/>
    <property type="match status" value="1"/>
</dbReference>
<proteinExistence type="predicted"/>
<feature type="signal peptide" evidence="1">
    <location>
        <begin position="1"/>
        <end position="19"/>
    </location>
</feature>
<keyword evidence="4" id="KW-1185">Reference proteome</keyword>
<dbReference type="Gene3D" id="2.60.40.10">
    <property type="entry name" value="Immunoglobulins"/>
    <property type="match status" value="1"/>
</dbReference>
<dbReference type="VEuPathDB" id="VectorBase:AMAM007371"/>
<dbReference type="InterPro" id="IPR036179">
    <property type="entry name" value="Ig-like_dom_sf"/>
</dbReference>
<evidence type="ECO:0000313" key="3">
    <source>
        <dbReference type="EnsemblMetazoa" id="AMAM007371-PA"/>
    </source>
</evidence>
<reference evidence="4" key="1">
    <citation type="submission" date="2013-09" db="EMBL/GenBank/DDBJ databases">
        <title>The Genome Sequence of Anopheles maculatus species B.</title>
        <authorList>
            <consortium name="The Broad Institute Genomics Platform"/>
            <person name="Neafsey D.E."/>
            <person name="Besansky N."/>
            <person name="Howell P."/>
            <person name="Walton C."/>
            <person name="Young S.K."/>
            <person name="Zeng Q."/>
            <person name="Gargeya S."/>
            <person name="Fitzgerald M."/>
            <person name="Haas B."/>
            <person name="Abouelleil A."/>
            <person name="Allen A.W."/>
            <person name="Alvarado L."/>
            <person name="Arachchi H.M."/>
            <person name="Berlin A.M."/>
            <person name="Chapman S.B."/>
            <person name="Gainer-Dewar J."/>
            <person name="Goldberg J."/>
            <person name="Griggs A."/>
            <person name="Gujja S."/>
            <person name="Hansen M."/>
            <person name="Howarth C."/>
            <person name="Imamovic A."/>
            <person name="Ireland A."/>
            <person name="Larimer J."/>
            <person name="McCowan C."/>
            <person name="Murphy C."/>
            <person name="Pearson M."/>
            <person name="Poon T.W."/>
            <person name="Priest M."/>
            <person name="Roberts A."/>
            <person name="Saif S."/>
            <person name="Shea T."/>
            <person name="Sisk P."/>
            <person name="Sykes S."/>
            <person name="Wortman J."/>
            <person name="Nusbaum C."/>
            <person name="Birren B."/>
        </authorList>
    </citation>
    <scope>NUCLEOTIDE SEQUENCE [LARGE SCALE GENOMIC DNA]</scope>
    <source>
        <strain evidence="4">maculatus3</strain>
    </source>
</reference>
<dbReference type="InterPro" id="IPR013783">
    <property type="entry name" value="Ig-like_fold"/>
</dbReference>
<evidence type="ECO:0000313" key="4">
    <source>
        <dbReference type="Proteomes" id="UP000075901"/>
    </source>
</evidence>
<name>A0A182SIB4_9DIPT</name>
<dbReference type="Pfam" id="PF07686">
    <property type="entry name" value="V-set"/>
    <property type="match status" value="1"/>
</dbReference>
<dbReference type="PANTHER" id="PTHR21261">
    <property type="entry name" value="BEAT PROTEIN"/>
    <property type="match status" value="1"/>
</dbReference>
<sequence>MLILWILLAVLIVKDHALAIKLIEIRVPKHAVQGHSVKLECLYDMEGEALYSVKWYKDGSEFYRYVPRDDPPGQTFPIEGITVNVRNSTNSHVMLESVNLSSSGKYRCEVSAEAPSFQTVLENSEMAVVVLPETDPIISGGYPRYQIGDSQATEFLD</sequence>
<dbReference type="PROSITE" id="PS50835">
    <property type="entry name" value="IG_LIKE"/>
    <property type="match status" value="1"/>
</dbReference>
<dbReference type="GO" id="GO:0008045">
    <property type="term" value="P:motor neuron axon guidance"/>
    <property type="evidence" value="ECO:0007669"/>
    <property type="project" value="TreeGrafter"/>
</dbReference>
<feature type="chain" id="PRO_5008135840" evidence="1">
    <location>
        <begin position="20"/>
        <end position="157"/>
    </location>
</feature>
<dbReference type="FunFam" id="2.60.40.10:FF:000437">
    <property type="entry name" value="Beat-IIIc, isoform A"/>
    <property type="match status" value="1"/>
</dbReference>